<dbReference type="KEGG" id="cvr:CHLNCDRAFT_141789"/>
<dbReference type="OrthoDB" id="566842at2759"/>
<feature type="region of interest" description="Disordered" evidence="1">
    <location>
        <begin position="1"/>
        <end position="30"/>
    </location>
</feature>
<name>E1ZTL8_CHLVA</name>
<dbReference type="OMA" id="GWQMNER"/>
<dbReference type="EMBL" id="GL433872">
    <property type="protein sequence ID" value="EFN50863.1"/>
    <property type="molecule type" value="Genomic_DNA"/>
</dbReference>
<dbReference type="GeneID" id="17350289"/>
<evidence type="ECO:0000313" key="3">
    <source>
        <dbReference type="Proteomes" id="UP000008141"/>
    </source>
</evidence>
<sequence length="218" mass="23478">MVPDSIAAAGTGADAGEAGGGGGHRAAGSRTQAPWTLTFDLKERDTQWTEENQARLVRIVAGYQLNLATEEVERRLDELSVLLPQVAVRCAYIKPSTLAELLRDPAALVARLLQLRQLMPGADISALAAAEPELLLLRDVAAIQADLARLRQLLGDGAEIDGLVQQQPQFLDAQLVSEVLAELRRLVPHGDPVSTLLGDTSWLLRVERGRGRLGDDPD</sequence>
<protein>
    <submittedName>
        <fullName evidence="2">Uncharacterized protein</fullName>
    </submittedName>
</protein>
<dbReference type="Proteomes" id="UP000008141">
    <property type="component" value="Unassembled WGS sequence"/>
</dbReference>
<keyword evidence="3" id="KW-1185">Reference proteome</keyword>
<evidence type="ECO:0000256" key="1">
    <source>
        <dbReference type="SAM" id="MobiDB-lite"/>
    </source>
</evidence>
<dbReference type="InParanoid" id="E1ZTL8"/>
<evidence type="ECO:0000313" key="2">
    <source>
        <dbReference type="EMBL" id="EFN50863.1"/>
    </source>
</evidence>
<accession>E1ZTL8</accession>
<reference evidence="2 3" key="1">
    <citation type="journal article" date="2010" name="Plant Cell">
        <title>The Chlorella variabilis NC64A genome reveals adaptation to photosymbiosis, coevolution with viruses, and cryptic sex.</title>
        <authorList>
            <person name="Blanc G."/>
            <person name="Duncan G."/>
            <person name="Agarkova I."/>
            <person name="Borodovsky M."/>
            <person name="Gurnon J."/>
            <person name="Kuo A."/>
            <person name="Lindquist E."/>
            <person name="Lucas S."/>
            <person name="Pangilinan J."/>
            <person name="Polle J."/>
            <person name="Salamov A."/>
            <person name="Terry A."/>
            <person name="Yamada T."/>
            <person name="Dunigan D.D."/>
            <person name="Grigoriev I.V."/>
            <person name="Claverie J.M."/>
            <person name="Van Etten J.L."/>
        </authorList>
    </citation>
    <scope>NUCLEOTIDE SEQUENCE [LARGE SCALE GENOMIC DNA]</scope>
    <source>
        <strain evidence="2 3">NC64A</strain>
    </source>
</reference>
<proteinExistence type="predicted"/>
<organism evidence="3">
    <name type="scientific">Chlorella variabilis</name>
    <name type="common">Green alga</name>
    <dbReference type="NCBI Taxonomy" id="554065"/>
    <lineage>
        <taxon>Eukaryota</taxon>
        <taxon>Viridiplantae</taxon>
        <taxon>Chlorophyta</taxon>
        <taxon>core chlorophytes</taxon>
        <taxon>Trebouxiophyceae</taxon>
        <taxon>Chlorellales</taxon>
        <taxon>Chlorellaceae</taxon>
        <taxon>Chlorella clade</taxon>
        <taxon>Chlorella</taxon>
    </lineage>
</organism>
<dbReference type="AlphaFoldDB" id="E1ZTL8"/>
<feature type="compositionally biased region" description="Low complexity" evidence="1">
    <location>
        <begin position="7"/>
        <end position="16"/>
    </location>
</feature>
<gene>
    <name evidence="2" type="ORF">CHLNCDRAFT_141789</name>
</gene>
<dbReference type="RefSeq" id="XP_005842965.1">
    <property type="nucleotide sequence ID" value="XM_005842903.1"/>
</dbReference>